<dbReference type="Proteomes" id="UP000193144">
    <property type="component" value="Unassembled WGS sequence"/>
</dbReference>
<evidence type="ECO:0000256" key="3">
    <source>
        <dbReference type="ARBA" id="ARBA00022827"/>
    </source>
</evidence>
<evidence type="ECO:0000259" key="7">
    <source>
        <dbReference type="Pfam" id="PF01494"/>
    </source>
</evidence>
<comment type="caution">
    <text evidence="8">The sequence shown here is derived from an EMBL/GenBank/DDBJ whole genome shotgun (WGS) entry which is preliminary data.</text>
</comment>
<dbReference type="AlphaFoldDB" id="A0A1Y1Y0R6"/>
<evidence type="ECO:0000256" key="4">
    <source>
        <dbReference type="ARBA" id="ARBA00023002"/>
    </source>
</evidence>
<proteinExistence type="inferred from homology"/>
<feature type="region of interest" description="Disordered" evidence="6">
    <location>
        <begin position="1"/>
        <end position="36"/>
    </location>
</feature>
<dbReference type="InterPro" id="IPR050493">
    <property type="entry name" value="FAD-dep_Monooxygenase_BioMet"/>
</dbReference>
<dbReference type="GO" id="GO:0004497">
    <property type="term" value="F:monooxygenase activity"/>
    <property type="evidence" value="ECO:0007669"/>
    <property type="project" value="UniProtKB-KW"/>
</dbReference>
<evidence type="ECO:0000256" key="5">
    <source>
        <dbReference type="ARBA" id="ARBA00023033"/>
    </source>
</evidence>
<evidence type="ECO:0000313" key="9">
    <source>
        <dbReference type="Proteomes" id="UP000193144"/>
    </source>
</evidence>
<comment type="similarity">
    <text evidence="1">Belongs to the paxM FAD-dependent monooxygenase family.</text>
</comment>
<dbReference type="PANTHER" id="PTHR13789:SF309">
    <property type="entry name" value="PUTATIVE (AFU_ORTHOLOGUE AFUA_6G14510)-RELATED"/>
    <property type="match status" value="1"/>
</dbReference>
<keyword evidence="5" id="KW-0503">Monooxygenase</keyword>
<accession>A0A1Y1Y0R6</accession>
<sequence>MPIFASFRLSSSSHQTKGRFPNDPEGPDHTTETHPKDVANNAQWNEVGLPAVPARLAIRNSGLYCRNREKLKRWLPRVLAATNSQLNKIPPRYSIITTPNNVLSPLPPLKVIILGGGIAGLTTALALTKHSPPTFPTPLITIYELRPAPATIGGAVNLTPNALRLLHHLGALQEIRSRNYGADCDAIEVFDLYTGSKLAESSFAGADGRGLGSPPFAALRITRGEALKGVLAAMEKHDNIHLVCGRKTVEFKEDDSGVEISFADGGSDDADILIGCDGIHSVTRLKHVEPERKAVYSGICNAFGFAERRKTKHGDEYECTPFRVSGMNFGRRGILLTSFHNPAQDSVYVGALMQVPEIESRDGWKAAGGDAEKIRRDMMERYGKDAKVPLIRHLIEDVQGLFLWPVFTLSAGGKWATEKVVLIGDSAHAMPPQGESTGIVFEDGVLLARCIGRWMEKKTESEAPVKEAFDAYEKLRRERIDIAYKESQTVLSTVKDAGWLGHKIKTNVIPWYLWWTRGYREEHFKEDVTTRDLGY</sequence>
<evidence type="ECO:0000313" key="8">
    <source>
        <dbReference type="EMBL" id="ORX91590.1"/>
    </source>
</evidence>
<evidence type="ECO:0000256" key="1">
    <source>
        <dbReference type="ARBA" id="ARBA00007992"/>
    </source>
</evidence>
<organism evidence="8 9">
    <name type="scientific">Clohesyomyces aquaticus</name>
    <dbReference type="NCBI Taxonomy" id="1231657"/>
    <lineage>
        <taxon>Eukaryota</taxon>
        <taxon>Fungi</taxon>
        <taxon>Dikarya</taxon>
        <taxon>Ascomycota</taxon>
        <taxon>Pezizomycotina</taxon>
        <taxon>Dothideomycetes</taxon>
        <taxon>Pleosporomycetidae</taxon>
        <taxon>Pleosporales</taxon>
        <taxon>Lindgomycetaceae</taxon>
        <taxon>Clohesyomyces</taxon>
    </lineage>
</organism>
<dbReference type="InterPro" id="IPR002938">
    <property type="entry name" value="FAD-bd"/>
</dbReference>
<dbReference type="PANTHER" id="PTHR13789">
    <property type="entry name" value="MONOOXYGENASE"/>
    <property type="match status" value="1"/>
</dbReference>
<feature type="domain" description="FAD-binding" evidence="7">
    <location>
        <begin position="110"/>
        <end position="434"/>
    </location>
</feature>
<name>A0A1Y1Y0R6_9PLEO</name>
<dbReference type="PRINTS" id="PR00420">
    <property type="entry name" value="RNGMNOXGNASE"/>
</dbReference>
<dbReference type="OrthoDB" id="16820at2759"/>
<dbReference type="Gene3D" id="3.50.50.60">
    <property type="entry name" value="FAD/NAD(P)-binding domain"/>
    <property type="match status" value="1"/>
</dbReference>
<gene>
    <name evidence="8" type="ORF">BCR34DRAFT_280285</name>
</gene>
<dbReference type="EMBL" id="MCFA01000452">
    <property type="protein sequence ID" value="ORX91590.1"/>
    <property type="molecule type" value="Genomic_DNA"/>
</dbReference>
<keyword evidence="2" id="KW-0285">Flavoprotein</keyword>
<keyword evidence="9" id="KW-1185">Reference proteome</keyword>
<evidence type="ECO:0000256" key="2">
    <source>
        <dbReference type="ARBA" id="ARBA00022630"/>
    </source>
</evidence>
<keyword evidence="4" id="KW-0560">Oxidoreductase</keyword>
<dbReference type="STRING" id="1231657.A0A1Y1Y0R6"/>
<dbReference type="GO" id="GO:0071949">
    <property type="term" value="F:FAD binding"/>
    <property type="evidence" value="ECO:0007669"/>
    <property type="project" value="InterPro"/>
</dbReference>
<dbReference type="SUPFAM" id="SSF51905">
    <property type="entry name" value="FAD/NAD(P)-binding domain"/>
    <property type="match status" value="1"/>
</dbReference>
<dbReference type="Pfam" id="PF01494">
    <property type="entry name" value="FAD_binding_3"/>
    <property type="match status" value="1"/>
</dbReference>
<keyword evidence="3" id="KW-0274">FAD</keyword>
<dbReference type="InterPro" id="IPR036188">
    <property type="entry name" value="FAD/NAD-bd_sf"/>
</dbReference>
<evidence type="ECO:0000256" key="6">
    <source>
        <dbReference type="SAM" id="MobiDB-lite"/>
    </source>
</evidence>
<feature type="compositionally biased region" description="Basic and acidic residues" evidence="6">
    <location>
        <begin position="20"/>
        <end position="36"/>
    </location>
</feature>
<reference evidence="8 9" key="1">
    <citation type="submission" date="2016-07" db="EMBL/GenBank/DDBJ databases">
        <title>Pervasive Adenine N6-methylation of Active Genes in Fungi.</title>
        <authorList>
            <consortium name="DOE Joint Genome Institute"/>
            <person name="Mondo S.J."/>
            <person name="Dannebaum R.O."/>
            <person name="Kuo R.C."/>
            <person name="Labutti K."/>
            <person name="Haridas S."/>
            <person name="Kuo A."/>
            <person name="Salamov A."/>
            <person name="Ahrendt S.R."/>
            <person name="Lipzen A."/>
            <person name="Sullivan W."/>
            <person name="Andreopoulos W.B."/>
            <person name="Clum A."/>
            <person name="Lindquist E."/>
            <person name="Daum C."/>
            <person name="Ramamoorthy G.K."/>
            <person name="Gryganskyi A."/>
            <person name="Culley D."/>
            <person name="Magnuson J.K."/>
            <person name="James T.Y."/>
            <person name="O'Malley M.A."/>
            <person name="Stajich J.E."/>
            <person name="Spatafora J.W."/>
            <person name="Visel A."/>
            <person name="Grigoriev I.V."/>
        </authorList>
    </citation>
    <scope>NUCLEOTIDE SEQUENCE [LARGE SCALE GENOMIC DNA]</scope>
    <source>
        <strain evidence="8 9">CBS 115471</strain>
    </source>
</reference>
<protein>
    <recommendedName>
        <fullName evidence="7">FAD-binding domain-containing protein</fullName>
    </recommendedName>
</protein>